<sequence length="495" mass="54383">MKKYISKAVVLALVGCVALSSCKKFTDINTDPNQLLDADPTVVLPAAMGRIGFNMGSDIHRFTSLYVQQFAAQGNASSQPRQYDLYSVLEGDINNTWAATFSGTLPDLQKVIAKTDGQSPFYAGIAKILKGYVYAVHVDAYGDLPYTEATNYENNWTPKFDGSSLIYDKVFALLDEGIANVKATSSLQVPAADDLIYGGNMQKWERFANALKLRMYIHYFSTNASAADMAKAKAGIEAIISGNKLLSNNGDNFQFRFLTLANQTNPIHQFEGSRANQFFPSKTLVDLMTGKKDGRRAAYFTATSTTATDTVYKGATNGDPVESTAFSRMHTYIRGKVAAPNYNGEAPIRMLTFAEQNLILAEYYARAQGGNNLGTAQTYFTAAINASFDAAKEFSDVTTEGFRVASNLAAYKRANGELVAATALRQIIEEKFVSNYGVAVEPWSDWRRTGFPVLIPVSPATQLPRILPYSFTERSYNPNVPARASVYDKAVFWDK</sequence>
<dbReference type="Proteomes" id="UP000184287">
    <property type="component" value="Unassembled WGS sequence"/>
</dbReference>
<keyword evidence="1" id="KW-0732">Signal</keyword>
<dbReference type="RefSeq" id="WP_073237474.1">
    <property type="nucleotide sequence ID" value="NZ_FQUQ01000007.1"/>
</dbReference>
<dbReference type="Pfam" id="PF12771">
    <property type="entry name" value="SusD-like_2"/>
    <property type="match status" value="1"/>
</dbReference>
<protein>
    <submittedName>
        <fullName evidence="2">Starch-binding associating with outer membrane</fullName>
    </submittedName>
</protein>
<feature type="signal peptide" evidence="1">
    <location>
        <begin position="1"/>
        <end position="26"/>
    </location>
</feature>
<dbReference type="SUPFAM" id="SSF48452">
    <property type="entry name" value="TPR-like"/>
    <property type="match status" value="1"/>
</dbReference>
<organism evidence="2 3">
    <name type="scientific">Pedobacter caeni</name>
    <dbReference type="NCBI Taxonomy" id="288992"/>
    <lineage>
        <taxon>Bacteria</taxon>
        <taxon>Pseudomonadati</taxon>
        <taxon>Bacteroidota</taxon>
        <taxon>Sphingobacteriia</taxon>
        <taxon>Sphingobacteriales</taxon>
        <taxon>Sphingobacteriaceae</taxon>
        <taxon>Pedobacter</taxon>
    </lineage>
</organism>
<dbReference type="PROSITE" id="PS51257">
    <property type="entry name" value="PROKAR_LIPOPROTEIN"/>
    <property type="match status" value="1"/>
</dbReference>
<gene>
    <name evidence="2" type="ORF">SAMN04488522_107275</name>
</gene>
<evidence type="ECO:0000313" key="3">
    <source>
        <dbReference type="Proteomes" id="UP000184287"/>
    </source>
</evidence>
<proteinExistence type="predicted"/>
<feature type="chain" id="PRO_5012702864" evidence="1">
    <location>
        <begin position="27"/>
        <end position="495"/>
    </location>
</feature>
<evidence type="ECO:0000256" key="1">
    <source>
        <dbReference type="SAM" id="SignalP"/>
    </source>
</evidence>
<keyword evidence="3" id="KW-1185">Reference proteome</keyword>
<name>A0A1M5MQ33_9SPHI</name>
<dbReference type="EMBL" id="FQUQ01000007">
    <property type="protein sequence ID" value="SHG79401.1"/>
    <property type="molecule type" value="Genomic_DNA"/>
</dbReference>
<dbReference type="Gene3D" id="1.25.40.390">
    <property type="match status" value="1"/>
</dbReference>
<dbReference type="STRING" id="288992.SAMN04488522_107275"/>
<dbReference type="AlphaFoldDB" id="A0A1M5MQ33"/>
<dbReference type="InterPro" id="IPR011990">
    <property type="entry name" value="TPR-like_helical_dom_sf"/>
</dbReference>
<reference evidence="3" key="1">
    <citation type="submission" date="2016-11" db="EMBL/GenBank/DDBJ databases">
        <authorList>
            <person name="Varghese N."/>
            <person name="Submissions S."/>
        </authorList>
    </citation>
    <scope>NUCLEOTIDE SEQUENCE [LARGE SCALE GENOMIC DNA]</scope>
    <source>
        <strain evidence="3">DSM 16990</strain>
    </source>
</reference>
<dbReference type="OrthoDB" id="9766256at2"/>
<accession>A0A1M5MQ33</accession>
<dbReference type="InterPro" id="IPR041662">
    <property type="entry name" value="SusD-like_2"/>
</dbReference>
<evidence type="ECO:0000313" key="2">
    <source>
        <dbReference type="EMBL" id="SHG79401.1"/>
    </source>
</evidence>